<dbReference type="GO" id="GO:0003755">
    <property type="term" value="F:peptidyl-prolyl cis-trans isomerase activity"/>
    <property type="evidence" value="ECO:0007669"/>
    <property type="project" value="UniProtKB-KW"/>
</dbReference>
<evidence type="ECO:0000256" key="4">
    <source>
        <dbReference type="ARBA" id="ARBA00023110"/>
    </source>
</evidence>
<evidence type="ECO:0000256" key="6">
    <source>
        <dbReference type="PROSITE-ProRule" id="PRU00277"/>
    </source>
</evidence>
<organism evidence="9 10">
    <name type="scientific">Paramarasmius palmivorus</name>
    <dbReference type="NCBI Taxonomy" id="297713"/>
    <lineage>
        <taxon>Eukaryota</taxon>
        <taxon>Fungi</taxon>
        <taxon>Dikarya</taxon>
        <taxon>Basidiomycota</taxon>
        <taxon>Agaricomycotina</taxon>
        <taxon>Agaricomycetes</taxon>
        <taxon>Agaricomycetidae</taxon>
        <taxon>Agaricales</taxon>
        <taxon>Marasmiineae</taxon>
        <taxon>Marasmiaceae</taxon>
        <taxon>Paramarasmius</taxon>
    </lineage>
</organism>
<comment type="catalytic activity">
    <reaction evidence="1 6">
        <text>[protein]-peptidylproline (omega=180) = [protein]-peptidylproline (omega=0)</text>
        <dbReference type="Rhea" id="RHEA:16237"/>
        <dbReference type="Rhea" id="RHEA-COMP:10747"/>
        <dbReference type="Rhea" id="RHEA-COMP:10748"/>
        <dbReference type="ChEBI" id="CHEBI:83833"/>
        <dbReference type="ChEBI" id="CHEBI:83834"/>
        <dbReference type="EC" id="5.2.1.8"/>
    </reaction>
</comment>
<proteinExistence type="inferred from homology"/>
<evidence type="ECO:0000313" key="10">
    <source>
        <dbReference type="Proteomes" id="UP001383192"/>
    </source>
</evidence>
<feature type="region of interest" description="Disordered" evidence="7">
    <location>
        <begin position="169"/>
        <end position="262"/>
    </location>
</feature>
<dbReference type="InterPro" id="IPR046357">
    <property type="entry name" value="PPIase_dom_sf"/>
</dbReference>
<evidence type="ECO:0000256" key="5">
    <source>
        <dbReference type="ARBA" id="ARBA00023235"/>
    </source>
</evidence>
<dbReference type="Gene3D" id="3.10.50.40">
    <property type="match status" value="1"/>
</dbReference>
<comment type="similarity">
    <text evidence="2">Belongs to the FKBP-type PPIase family. FKBP3/4 subfamily.</text>
</comment>
<dbReference type="InterPro" id="IPR023566">
    <property type="entry name" value="PPIase_Fpr3/Fpr4-like"/>
</dbReference>
<reference evidence="9 10" key="1">
    <citation type="submission" date="2024-01" db="EMBL/GenBank/DDBJ databases">
        <title>A draft genome for a cacao thread blight-causing isolate of Paramarasmius palmivorus.</title>
        <authorList>
            <person name="Baruah I.K."/>
            <person name="Bukari Y."/>
            <person name="Amoako-Attah I."/>
            <person name="Meinhardt L.W."/>
            <person name="Bailey B.A."/>
            <person name="Cohen S.P."/>
        </authorList>
    </citation>
    <scope>NUCLEOTIDE SEQUENCE [LARGE SCALE GENOMIC DNA]</scope>
    <source>
        <strain evidence="9 10">GH-12</strain>
    </source>
</reference>
<dbReference type="InterPro" id="IPR001179">
    <property type="entry name" value="PPIase_FKBP_dom"/>
</dbReference>
<keyword evidence="5 6" id="KW-0413">Isomerase</keyword>
<gene>
    <name evidence="9" type="primary">FPR3</name>
    <name evidence="9" type="ORF">VNI00_004025</name>
</gene>
<dbReference type="EMBL" id="JAYKXP010000010">
    <property type="protein sequence ID" value="KAK7053399.1"/>
    <property type="molecule type" value="Genomic_DNA"/>
</dbReference>
<keyword evidence="4 6" id="KW-0697">Rotamase</keyword>
<accession>A0AAW0DLI7</accession>
<feature type="compositionally biased region" description="Basic and acidic residues" evidence="7">
    <location>
        <begin position="185"/>
        <end position="201"/>
    </location>
</feature>
<evidence type="ECO:0000256" key="3">
    <source>
        <dbReference type="ARBA" id="ARBA00013194"/>
    </source>
</evidence>
<dbReference type="Proteomes" id="UP001383192">
    <property type="component" value="Unassembled WGS sequence"/>
</dbReference>
<protein>
    <recommendedName>
        <fullName evidence="3 6">peptidylprolyl isomerase</fullName>
        <ecNumber evidence="3 6">5.2.1.8</ecNumber>
    </recommendedName>
</protein>
<name>A0AAW0DLI7_9AGAR</name>
<dbReference type="SUPFAM" id="SSF54534">
    <property type="entry name" value="FKBP-like"/>
    <property type="match status" value="1"/>
</dbReference>
<dbReference type="GO" id="GO:0000785">
    <property type="term" value="C:chromatin"/>
    <property type="evidence" value="ECO:0007669"/>
    <property type="project" value="TreeGrafter"/>
</dbReference>
<dbReference type="Gene3D" id="2.60.120.340">
    <property type="entry name" value="Nucleoplasmin core domain"/>
    <property type="match status" value="1"/>
</dbReference>
<evidence type="ECO:0000313" key="9">
    <source>
        <dbReference type="EMBL" id="KAK7053399.1"/>
    </source>
</evidence>
<dbReference type="Pfam" id="PF17800">
    <property type="entry name" value="NPL"/>
    <property type="match status" value="1"/>
</dbReference>
<evidence type="ECO:0000256" key="2">
    <source>
        <dbReference type="ARBA" id="ARBA00007838"/>
    </source>
</evidence>
<sequence length="349" mass="37886">MSVAVGLWTHALVPGKKVSILPSADLKITNAALGHELADENGRTSVKLVFRKIVADQGEDDEDDENESDEVPTSTTFVCSLTPGKVEQAVLDIILMDEEEYQFEVAGKNTVYLTGYYIDQSSDQPPYDMGDDSEDDFDVEDAYDLREVSSDVEMHPDDLDGIDSDASRFEEVKEDASVPKASSKRPRDSDATSEKPASKAEKKSKKQKVSADGEKADTADKSEKKEKKEKAKDDKKPKERELPGGLKVKDSKVGTGPAAKKGQTLGMRYIGKLQNGKVFDSNTKGKPVGDRDACSGEVIKGWDEGLVGIQVGGERVLTVPPAMGYGKRGTEDIPGNSTLTFEVKCVKVN</sequence>
<evidence type="ECO:0000256" key="7">
    <source>
        <dbReference type="SAM" id="MobiDB-lite"/>
    </source>
</evidence>
<evidence type="ECO:0000256" key="1">
    <source>
        <dbReference type="ARBA" id="ARBA00000971"/>
    </source>
</evidence>
<evidence type="ECO:0000259" key="8">
    <source>
        <dbReference type="PROSITE" id="PS50059"/>
    </source>
</evidence>
<dbReference type="Pfam" id="PF00254">
    <property type="entry name" value="FKBP_C"/>
    <property type="match status" value="1"/>
</dbReference>
<dbReference type="PANTHER" id="PTHR43811:SF19">
    <property type="entry name" value="39 KDA FK506-BINDING NUCLEAR PROTEIN"/>
    <property type="match status" value="1"/>
</dbReference>
<dbReference type="PANTHER" id="PTHR43811">
    <property type="entry name" value="FKBP-TYPE PEPTIDYL-PROLYL CIS-TRANS ISOMERASE FKPA"/>
    <property type="match status" value="1"/>
</dbReference>
<dbReference type="InterPro" id="IPR041232">
    <property type="entry name" value="NPL"/>
</dbReference>
<feature type="domain" description="PPIase FKBP-type" evidence="8">
    <location>
        <begin position="262"/>
        <end position="349"/>
    </location>
</feature>
<dbReference type="PROSITE" id="PS50059">
    <property type="entry name" value="FKBP_PPIASE"/>
    <property type="match status" value="1"/>
</dbReference>
<feature type="compositionally biased region" description="Basic and acidic residues" evidence="7">
    <location>
        <begin position="209"/>
        <end position="252"/>
    </location>
</feature>
<keyword evidence="10" id="KW-1185">Reference proteome</keyword>
<dbReference type="PIRSF" id="PIRSF001473">
    <property type="entry name" value="FK506-bp_FPR3"/>
    <property type="match status" value="1"/>
</dbReference>
<comment type="caution">
    <text evidence="9">The sequence shown here is derived from an EMBL/GenBank/DDBJ whole genome shotgun (WGS) entry which is preliminary data.</text>
</comment>
<dbReference type="GO" id="GO:0005730">
    <property type="term" value="C:nucleolus"/>
    <property type="evidence" value="ECO:0007669"/>
    <property type="project" value="TreeGrafter"/>
</dbReference>
<dbReference type="AlphaFoldDB" id="A0AAW0DLI7"/>
<dbReference type="EC" id="5.2.1.8" evidence="3 6"/>